<dbReference type="Pfam" id="PF00931">
    <property type="entry name" value="NB-ARC"/>
    <property type="match status" value="1"/>
</dbReference>
<dbReference type="FunFam" id="1.10.10.10:FF:000322">
    <property type="entry name" value="Probable disease resistance protein At1g63360"/>
    <property type="match status" value="1"/>
</dbReference>
<dbReference type="InterPro" id="IPR050905">
    <property type="entry name" value="Plant_NBS-LRR"/>
</dbReference>
<dbReference type="PANTHER" id="PTHR33463">
    <property type="entry name" value="NB-ARC DOMAIN-CONTAINING PROTEIN-RELATED"/>
    <property type="match status" value="1"/>
</dbReference>
<accession>A0A7J8QYA5</accession>
<dbReference type="SUPFAM" id="SSF52540">
    <property type="entry name" value="P-loop containing nucleoside triphosphate hydrolases"/>
    <property type="match status" value="1"/>
</dbReference>
<dbReference type="GO" id="GO:0005524">
    <property type="term" value="F:ATP binding"/>
    <property type="evidence" value="ECO:0007669"/>
    <property type="project" value="UniProtKB-KW"/>
</dbReference>
<dbReference type="AlphaFoldDB" id="A0A7J8QYA5"/>
<dbReference type="Pfam" id="PF13855">
    <property type="entry name" value="LRR_8"/>
    <property type="match status" value="1"/>
</dbReference>
<name>A0A7J8QYA5_GOSDV</name>
<evidence type="ECO:0000256" key="4">
    <source>
        <dbReference type="ARBA" id="ARBA00022741"/>
    </source>
</evidence>
<dbReference type="Gene3D" id="1.10.10.10">
    <property type="entry name" value="Winged helix-like DNA-binding domain superfamily/Winged helix DNA-binding domain"/>
    <property type="match status" value="1"/>
</dbReference>
<dbReference type="Gene3D" id="1.10.8.430">
    <property type="entry name" value="Helical domain of apoptotic protease-activating factors"/>
    <property type="match status" value="1"/>
</dbReference>
<dbReference type="SUPFAM" id="SSF52058">
    <property type="entry name" value="L domain-like"/>
    <property type="match status" value="1"/>
</dbReference>
<comment type="caution">
    <text evidence="9">The sequence shown here is derived from an EMBL/GenBank/DDBJ whole genome shotgun (WGS) entry which is preliminary data.</text>
</comment>
<comment type="similarity">
    <text evidence="1">Belongs to the disease resistance NB-LRR family.</text>
</comment>
<evidence type="ECO:0000313" key="9">
    <source>
        <dbReference type="EMBL" id="MBA0606283.1"/>
    </source>
</evidence>
<dbReference type="InterPro" id="IPR042197">
    <property type="entry name" value="Apaf_helical"/>
</dbReference>
<gene>
    <name evidence="9" type="ORF">Godav_018772</name>
</gene>
<keyword evidence="2" id="KW-0433">Leucine-rich repeat</keyword>
<keyword evidence="3" id="KW-0677">Repeat</keyword>
<dbReference type="EMBL" id="JABFAC010000002">
    <property type="protein sequence ID" value="MBA0606283.1"/>
    <property type="molecule type" value="Genomic_DNA"/>
</dbReference>
<reference evidence="9 10" key="1">
    <citation type="journal article" date="2019" name="Genome Biol. Evol.">
        <title>Insights into the evolution of the New World diploid cottons (Gossypium, subgenus Houzingenia) based on genome sequencing.</title>
        <authorList>
            <person name="Grover C.E."/>
            <person name="Arick M.A. 2nd"/>
            <person name="Thrash A."/>
            <person name="Conover J.L."/>
            <person name="Sanders W.S."/>
            <person name="Peterson D.G."/>
            <person name="Frelichowski J.E."/>
            <person name="Scheffler J.A."/>
            <person name="Scheffler B.E."/>
            <person name="Wendel J.F."/>
        </authorList>
    </citation>
    <scope>NUCLEOTIDE SEQUENCE [LARGE SCALE GENOMIC DNA]</scope>
    <source>
        <strain evidence="9">27</strain>
        <tissue evidence="9">Leaf</tissue>
    </source>
</reference>
<dbReference type="GO" id="GO:0006952">
    <property type="term" value="P:defense response"/>
    <property type="evidence" value="ECO:0007669"/>
    <property type="project" value="UniProtKB-KW"/>
</dbReference>
<dbReference type="Gene3D" id="3.40.50.300">
    <property type="entry name" value="P-loop containing nucleotide triphosphate hydrolases"/>
    <property type="match status" value="1"/>
</dbReference>
<dbReference type="InterPro" id="IPR002182">
    <property type="entry name" value="NB-ARC"/>
</dbReference>
<organism evidence="9 10">
    <name type="scientific">Gossypium davidsonii</name>
    <name type="common">Davidson's cotton</name>
    <name type="synonym">Gossypium klotzschianum subsp. davidsonii</name>
    <dbReference type="NCBI Taxonomy" id="34287"/>
    <lineage>
        <taxon>Eukaryota</taxon>
        <taxon>Viridiplantae</taxon>
        <taxon>Streptophyta</taxon>
        <taxon>Embryophyta</taxon>
        <taxon>Tracheophyta</taxon>
        <taxon>Spermatophyta</taxon>
        <taxon>Magnoliopsida</taxon>
        <taxon>eudicotyledons</taxon>
        <taxon>Gunneridae</taxon>
        <taxon>Pentapetalae</taxon>
        <taxon>rosids</taxon>
        <taxon>malvids</taxon>
        <taxon>Malvales</taxon>
        <taxon>Malvaceae</taxon>
        <taxon>Malvoideae</taxon>
        <taxon>Gossypium</taxon>
    </lineage>
</organism>
<evidence type="ECO:0000256" key="5">
    <source>
        <dbReference type="ARBA" id="ARBA00022821"/>
    </source>
</evidence>
<evidence type="ECO:0000256" key="2">
    <source>
        <dbReference type="ARBA" id="ARBA00022614"/>
    </source>
</evidence>
<dbReference type="InterPro" id="IPR001611">
    <property type="entry name" value="Leu-rich_rpt"/>
</dbReference>
<dbReference type="GO" id="GO:0043531">
    <property type="term" value="F:ADP binding"/>
    <property type="evidence" value="ECO:0007669"/>
    <property type="project" value="InterPro"/>
</dbReference>
<dbReference type="InterPro" id="IPR032675">
    <property type="entry name" value="LRR_dom_sf"/>
</dbReference>
<dbReference type="InterPro" id="IPR027417">
    <property type="entry name" value="P-loop_NTPase"/>
</dbReference>
<dbReference type="FunFam" id="3.40.50.300:FF:001091">
    <property type="entry name" value="Probable disease resistance protein At1g61300"/>
    <property type="match status" value="1"/>
</dbReference>
<feature type="domain" description="NB-ARC" evidence="7">
    <location>
        <begin position="148"/>
        <end position="309"/>
    </location>
</feature>
<dbReference type="Gene3D" id="3.80.10.10">
    <property type="entry name" value="Ribonuclease Inhibitor"/>
    <property type="match status" value="1"/>
</dbReference>
<keyword evidence="6" id="KW-0067">ATP-binding</keyword>
<protein>
    <recommendedName>
        <fullName evidence="11">NB-ARC domain-containing protein</fullName>
    </recommendedName>
</protein>
<evidence type="ECO:0000313" key="10">
    <source>
        <dbReference type="Proteomes" id="UP000593561"/>
    </source>
</evidence>
<evidence type="ECO:0000256" key="6">
    <source>
        <dbReference type="ARBA" id="ARBA00022840"/>
    </source>
</evidence>
<proteinExistence type="inferred from homology"/>
<dbReference type="Proteomes" id="UP000593561">
    <property type="component" value="Unassembled WGS sequence"/>
</dbReference>
<feature type="domain" description="Disease resistance protein winged helix" evidence="8">
    <location>
        <begin position="400"/>
        <end position="464"/>
    </location>
</feature>
<dbReference type="InterPro" id="IPR058922">
    <property type="entry name" value="WHD_DRP"/>
</dbReference>
<dbReference type="PRINTS" id="PR00364">
    <property type="entry name" value="DISEASERSIST"/>
</dbReference>
<evidence type="ECO:0000256" key="3">
    <source>
        <dbReference type="ARBA" id="ARBA00022737"/>
    </source>
</evidence>
<sequence>MEFVGPICETLKCLGDPTCTYIEHHRKLEDRMNDLLAKQRQLNAMKRDVELRKNAELRLGRCVRQEVENWLLEVQTVNGKIQNVDERMQNVSCFSRGRLGKQVSQTVEEVKEIIIQGRFTGDLVIDDPSTAGVPFQTLEVLEGETAVIADIWKHLMSDEIGMVGVCGMGGIGKTTIMKHIHDQLLKKTKSKPLFKKIIWVTVSQDFNITRVQEDIADAMNIGGLPKSEQKRAAVLRNKLLKIRHVLILDDVWEGFVLEKVGIPEPLSSNRSKLVLTSRSNVVCRSIGCCEIVEVPPLSNEESMNLFLAHTGRGILEVPSLEEILGDIVGECGGLPLAIVVIAGSMKGIYDVVEWRNALTELRNHVTSVKDTDKEIYGRLKFSFDRLKDLNIQNCFLYCSLYPEDYRIPRMELIEYWIDERFLEMGSRQQLHDRGHTILNRLINNCLLEKAGDDVKMHDVMRDMALYIKQLHFIVKAGTGLEELPSNSEWKKDVERASFMMNKVSEIPLSLSPNCEILSTLLLQDNRSLERISESFFQHMHSLSILDLSNTSIEQLPNSVSNLETLNALVLCGCHKLRYVPSLEKLKALRKLNLQSTGIEKVPKGLEILSNLTYLNLCTESLKELPVAILPRLSCLQCLILYVESSRVKMNGFDAARLTKLERFEGRFTELIDFNAYTKSIQCQRLTSYLLVMAPLEAKFNVRQRVKGLSFYCFKLLIVDSDKGRNKAIKLASGLQG</sequence>
<evidence type="ECO:0000259" key="7">
    <source>
        <dbReference type="Pfam" id="PF00931"/>
    </source>
</evidence>
<feature type="non-terminal residue" evidence="9">
    <location>
        <position position="736"/>
    </location>
</feature>
<evidence type="ECO:0008006" key="11">
    <source>
        <dbReference type="Google" id="ProtNLM"/>
    </source>
</evidence>
<evidence type="ECO:0000256" key="1">
    <source>
        <dbReference type="ARBA" id="ARBA00008894"/>
    </source>
</evidence>
<keyword evidence="5" id="KW-0611">Plant defense</keyword>
<dbReference type="PANTHER" id="PTHR33463:SF212">
    <property type="entry name" value="AND NB-ARC DOMAINS-CONTAINING DISEASE RESISTANCE PROTEIN, PUTATIVE-RELATED"/>
    <property type="match status" value="1"/>
</dbReference>
<evidence type="ECO:0000259" key="8">
    <source>
        <dbReference type="Pfam" id="PF23559"/>
    </source>
</evidence>
<dbReference type="Pfam" id="PF23559">
    <property type="entry name" value="WHD_DRP"/>
    <property type="match status" value="1"/>
</dbReference>
<dbReference type="InterPro" id="IPR036388">
    <property type="entry name" value="WH-like_DNA-bd_sf"/>
</dbReference>
<keyword evidence="10" id="KW-1185">Reference proteome</keyword>
<keyword evidence="4" id="KW-0547">Nucleotide-binding</keyword>